<protein>
    <submittedName>
        <fullName evidence="1">Uncharacterized protein</fullName>
    </submittedName>
</protein>
<proteinExistence type="predicted"/>
<keyword evidence="2" id="KW-1185">Reference proteome</keyword>
<dbReference type="EMBL" id="JBBNAG010000008">
    <property type="protein sequence ID" value="KAK9112560.1"/>
    <property type="molecule type" value="Genomic_DNA"/>
</dbReference>
<accession>A0AAP0ICE5</accession>
<organism evidence="1 2">
    <name type="scientific">Stephania cephalantha</name>
    <dbReference type="NCBI Taxonomy" id="152367"/>
    <lineage>
        <taxon>Eukaryota</taxon>
        <taxon>Viridiplantae</taxon>
        <taxon>Streptophyta</taxon>
        <taxon>Embryophyta</taxon>
        <taxon>Tracheophyta</taxon>
        <taxon>Spermatophyta</taxon>
        <taxon>Magnoliopsida</taxon>
        <taxon>Ranunculales</taxon>
        <taxon>Menispermaceae</taxon>
        <taxon>Menispermoideae</taxon>
        <taxon>Cissampelideae</taxon>
        <taxon>Stephania</taxon>
    </lineage>
</organism>
<comment type="caution">
    <text evidence="1">The sequence shown here is derived from an EMBL/GenBank/DDBJ whole genome shotgun (WGS) entry which is preliminary data.</text>
</comment>
<reference evidence="1 2" key="1">
    <citation type="submission" date="2024-01" db="EMBL/GenBank/DDBJ databases">
        <title>Genome assemblies of Stephania.</title>
        <authorList>
            <person name="Yang L."/>
        </authorList>
    </citation>
    <scope>NUCLEOTIDE SEQUENCE [LARGE SCALE GENOMIC DNA]</scope>
    <source>
        <strain evidence="1">JXDWG</strain>
        <tissue evidence="1">Leaf</tissue>
    </source>
</reference>
<gene>
    <name evidence="1" type="ORF">Scep_020079</name>
</gene>
<dbReference type="AlphaFoldDB" id="A0AAP0ICE5"/>
<evidence type="ECO:0000313" key="2">
    <source>
        <dbReference type="Proteomes" id="UP001419268"/>
    </source>
</evidence>
<sequence length="108" mass="12411">MELLLSMTFNVILVNLSHDSCLTFRPLRNVAPPSFNSRLIIGMINDRSIHWVGVKLKVMHHFHHYIHYGKMYADECAEGWRNRFIIREIVPVVPSQQGTPSVVDLASP</sequence>
<evidence type="ECO:0000313" key="1">
    <source>
        <dbReference type="EMBL" id="KAK9112560.1"/>
    </source>
</evidence>
<name>A0AAP0ICE5_9MAGN</name>
<dbReference type="Proteomes" id="UP001419268">
    <property type="component" value="Unassembled WGS sequence"/>
</dbReference>